<dbReference type="PANTHER" id="PTHR47027">
    <property type="entry name" value="REVERSE TRANSCRIPTASE DOMAIN-CONTAINING PROTEIN"/>
    <property type="match status" value="1"/>
</dbReference>
<reference evidence="3" key="1">
    <citation type="submission" date="2016-06" db="UniProtKB">
        <authorList>
            <consortium name="WormBaseParasite"/>
        </authorList>
    </citation>
    <scope>IDENTIFICATION</scope>
</reference>
<dbReference type="WBParaSite" id="SSLN_0001025701-mRNA-1">
    <property type="protein sequence ID" value="SSLN_0001025701-mRNA-1"/>
    <property type="gene ID" value="SSLN_0001025701"/>
</dbReference>
<gene>
    <name evidence="1" type="ORF">SSLN_LOCUS9891</name>
</gene>
<organism evidence="3">
    <name type="scientific">Schistocephalus solidus</name>
    <name type="common">Tapeworm</name>
    <dbReference type="NCBI Taxonomy" id="70667"/>
    <lineage>
        <taxon>Eukaryota</taxon>
        <taxon>Metazoa</taxon>
        <taxon>Spiralia</taxon>
        <taxon>Lophotrochozoa</taxon>
        <taxon>Platyhelminthes</taxon>
        <taxon>Cestoda</taxon>
        <taxon>Eucestoda</taxon>
        <taxon>Diphyllobothriidea</taxon>
        <taxon>Diphyllobothriidae</taxon>
        <taxon>Schistocephalus</taxon>
    </lineage>
</organism>
<protein>
    <submittedName>
        <fullName evidence="3">Reverse transcriptase domain-containing protein</fullName>
    </submittedName>
</protein>
<name>A0A183T093_SCHSO</name>
<dbReference type="OrthoDB" id="425014at2759"/>
<evidence type="ECO:0000313" key="2">
    <source>
        <dbReference type="Proteomes" id="UP000275846"/>
    </source>
</evidence>
<accession>A0A183T093</accession>
<dbReference type="PANTHER" id="PTHR47027:SF26">
    <property type="entry name" value="REVERSE TRANSCRIPTASE DOMAIN-CONTAINING PROTEIN"/>
    <property type="match status" value="1"/>
</dbReference>
<proteinExistence type="predicted"/>
<keyword evidence="2" id="KW-1185">Reference proteome</keyword>
<dbReference type="Proteomes" id="UP000275846">
    <property type="component" value="Unassembled WGS sequence"/>
</dbReference>
<dbReference type="EMBL" id="UYSU01035521">
    <property type="protein sequence ID" value="VDL96276.1"/>
    <property type="molecule type" value="Genomic_DNA"/>
</dbReference>
<evidence type="ECO:0000313" key="3">
    <source>
        <dbReference type="WBParaSite" id="SSLN_0001025701-mRNA-1"/>
    </source>
</evidence>
<dbReference type="AlphaFoldDB" id="A0A183T093"/>
<reference evidence="1 2" key="2">
    <citation type="submission" date="2018-11" db="EMBL/GenBank/DDBJ databases">
        <authorList>
            <consortium name="Pathogen Informatics"/>
        </authorList>
    </citation>
    <scope>NUCLEOTIDE SEQUENCE [LARGE SCALE GENOMIC DNA]</scope>
    <source>
        <strain evidence="1 2">NST_G2</strain>
    </source>
</reference>
<sequence length="132" mass="14750">MVRQLHDGITARVSDNGTVCKEIAVTNEVKLGCELAPTLISLIFSDMLIDAYRDEQPGIRIVYRTDGHFLNSRHMQAPKNMSTTTVNDLLFADDCTLNSVMKDDMQSSLDLFSKELVYEIHVTVMVKIAGVN</sequence>
<evidence type="ECO:0000313" key="1">
    <source>
        <dbReference type="EMBL" id="VDL96276.1"/>
    </source>
</evidence>